<reference evidence="2 3" key="1">
    <citation type="journal article" date="2014" name="Curr. Biol.">
        <title>The genome of the clonal raider ant Cerapachys biroi.</title>
        <authorList>
            <person name="Oxley P.R."/>
            <person name="Ji L."/>
            <person name="Fetter-Pruneda I."/>
            <person name="McKenzie S.K."/>
            <person name="Li C."/>
            <person name="Hu H."/>
            <person name="Zhang G."/>
            <person name="Kronauer D.J."/>
        </authorList>
    </citation>
    <scope>NUCLEOTIDE SEQUENCE [LARGE SCALE GENOMIC DNA]</scope>
</reference>
<feature type="compositionally biased region" description="Polar residues" evidence="1">
    <location>
        <begin position="40"/>
        <end position="54"/>
    </location>
</feature>
<feature type="region of interest" description="Disordered" evidence="1">
    <location>
        <begin position="1"/>
        <end position="89"/>
    </location>
</feature>
<evidence type="ECO:0000313" key="3">
    <source>
        <dbReference type="Proteomes" id="UP000053097"/>
    </source>
</evidence>
<keyword evidence="3" id="KW-1185">Reference proteome</keyword>
<dbReference type="Proteomes" id="UP000053097">
    <property type="component" value="Unassembled WGS sequence"/>
</dbReference>
<name>A0A026WK48_OOCBI</name>
<accession>A0A026WK48</accession>
<protein>
    <submittedName>
        <fullName evidence="2">Uncharacterized protein</fullName>
    </submittedName>
</protein>
<dbReference type="AlphaFoldDB" id="A0A026WK48"/>
<evidence type="ECO:0000256" key="1">
    <source>
        <dbReference type="SAM" id="MobiDB-lite"/>
    </source>
</evidence>
<dbReference type="EMBL" id="KK107201">
    <property type="protein sequence ID" value="EZA55479.1"/>
    <property type="molecule type" value="Genomic_DNA"/>
</dbReference>
<organism evidence="2 3">
    <name type="scientific">Ooceraea biroi</name>
    <name type="common">Clonal raider ant</name>
    <name type="synonym">Cerapachys biroi</name>
    <dbReference type="NCBI Taxonomy" id="2015173"/>
    <lineage>
        <taxon>Eukaryota</taxon>
        <taxon>Metazoa</taxon>
        <taxon>Ecdysozoa</taxon>
        <taxon>Arthropoda</taxon>
        <taxon>Hexapoda</taxon>
        <taxon>Insecta</taxon>
        <taxon>Pterygota</taxon>
        <taxon>Neoptera</taxon>
        <taxon>Endopterygota</taxon>
        <taxon>Hymenoptera</taxon>
        <taxon>Apocrita</taxon>
        <taxon>Aculeata</taxon>
        <taxon>Formicoidea</taxon>
        <taxon>Formicidae</taxon>
        <taxon>Dorylinae</taxon>
        <taxon>Ooceraea</taxon>
    </lineage>
</organism>
<gene>
    <name evidence="2" type="ORF">X777_04273</name>
</gene>
<feature type="compositionally biased region" description="Polar residues" evidence="1">
    <location>
        <begin position="1"/>
        <end position="10"/>
    </location>
</feature>
<sequence length="123" mass="13166">MLRTPASQPPSGYRRRSSSGLNRCGPSYPIKRGDSARLNAVTNTDTVAPFTRSSLPGGRRGKRRRFSPPPGEQFDLLSRTGSGARGETRWKAQTSITIGGGGGGGQQRTGPFIVPPINCYVTF</sequence>
<proteinExistence type="predicted"/>
<evidence type="ECO:0000313" key="2">
    <source>
        <dbReference type="EMBL" id="EZA55479.1"/>
    </source>
</evidence>